<proteinExistence type="predicted"/>
<keyword evidence="1" id="KW-0472">Membrane</keyword>
<gene>
    <name evidence="2" type="ORF">NZD86_08320</name>
</gene>
<dbReference type="RefSeq" id="WP_268046046.1">
    <property type="nucleotide sequence ID" value="NZ_CP104064.1"/>
</dbReference>
<organism evidence="2 3">
    <name type="scientific">Alicyclobacillus dauci</name>
    <dbReference type="NCBI Taxonomy" id="1475485"/>
    <lineage>
        <taxon>Bacteria</taxon>
        <taxon>Bacillati</taxon>
        <taxon>Bacillota</taxon>
        <taxon>Bacilli</taxon>
        <taxon>Bacillales</taxon>
        <taxon>Alicyclobacillaceae</taxon>
        <taxon>Alicyclobacillus</taxon>
    </lineage>
</organism>
<keyword evidence="3" id="KW-1185">Reference proteome</keyword>
<evidence type="ECO:0000256" key="1">
    <source>
        <dbReference type="SAM" id="Phobius"/>
    </source>
</evidence>
<accession>A0ABY6Z8H5</accession>
<sequence length="130" mass="15088">MNRKEHINKLRHMMTYARWVIVGILLAVLVIEIIGFIVKWSPLVLHPETIFHSYHDLTDDIFSILVTYEIFDLLYTLSPTRLMDVVLLTIARKVVLAPNETGVIQAIIAFSVLLVIRLAWDKFSRQRNDS</sequence>
<reference evidence="2" key="1">
    <citation type="submission" date="2022-08" db="EMBL/GenBank/DDBJ databases">
        <title>Alicyclobacillus dauci DSM2870, complete genome.</title>
        <authorList>
            <person name="Wang Q."/>
            <person name="Cai R."/>
            <person name="Wang Z."/>
        </authorList>
    </citation>
    <scope>NUCLEOTIDE SEQUENCE</scope>
    <source>
        <strain evidence="2">DSM 28700</strain>
    </source>
</reference>
<feature type="transmembrane region" description="Helical" evidence="1">
    <location>
        <begin position="102"/>
        <end position="120"/>
    </location>
</feature>
<dbReference type="EMBL" id="CP104064">
    <property type="protein sequence ID" value="WAH38471.1"/>
    <property type="molecule type" value="Genomic_DNA"/>
</dbReference>
<evidence type="ECO:0000313" key="2">
    <source>
        <dbReference type="EMBL" id="WAH38471.1"/>
    </source>
</evidence>
<protein>
    <submittedName>
        <fullName evidence="2">Uncharacterized protein</fullName>
    </submittedName>
</protein>
<keyword evidence="1" id="KW-0812">Transmembrane</keyword>
<dbReference type="Proteomes" id="UP001164803">
    <property type="component" value="Chromosome"/>
</dbReference>
<feature type="transmembrane region" description="Helical" evidence="1">
    <location>
        <begin position="16"/>
        <end position="38"/>
    </location>
</feature>
<name>A0ABY6Z8H5_9BACL</name>
<keyword evidence="1" id="KW-1133">Transmembrane helix</keyword>
<evidence type="ECO:0000313" key="3">
    <source>
        <dbReference type="Proteomes" id="UP001164803"/>
    </source>
</evidence>